<feature type="domain" description="TonB-dependent receptor plug" evidence="11">
    <location>
        <begin position="249"/>
        <end position="352"/>
    </location>
</feature>
<dbReference type="InterPro" id="IPR000531">
    <property type="entry name" value="Beta-barrel_TonB"/>
</dbReference>
<evidence type="ECO:0000256" key="4">
    <source>
        <dbReference type="ARBA" id="ARBA00022692"/>
    </source>
</evidence>
<keyword evidence="6 8" id="KW-0472">Membrane</keyword>
<evidence type="ECO:0000256" key="9">
    <source>
        <dbReference type="RuleBase" id="RU003357"/>
    </source>
</evidence>
<evidence type="ECO:0000313" key="13">
    <source>
        <dbReference type="Proteomes" id="UP000664795"/>
    </source>
</evidence>
<reference evidence="12 13" key="1">
    <citation type="submission" date="2021-03" db="EMBL/GenBank/DDBJ databases">
        <title>Fibrella sp. HMF5036 genome sequencing and assembly.</title>
        <authorList>
            <person name="Kang H."/>
            <person name="Kim H."/>
            <person name="Bae S."/>
            <person name="Joh K."/>
        </authorList>
    </citation>
    <scope>NUCLEOTIDE SEQUENCE [LARGE SCALE GENOMIC DNA]</scope>
    <source>
        <strain evidence="12 13">HMF5036</strain>
    </source>
</reference>
<dbReference type="NCBIfam" id="TIGR04057">
    <property type="entry name" value="SusC_RagA_signa"/>
    <property type="match status" value="1"/>
</dbReference>
<dbReference type="Pfam" id="PF07715">
    <property type="entry name" value="Plug"/>
    <property type="match status" value="1"/>
</dbReference>
<evidence type="ECO:0000259" key="11">
    <source>
        <dbReference type="Pfam" id="PF07715"/>
    </source>
</evidence>
<evidence type="ECO:0000256" key="5">
    <source>
        <dbReference type="ARBA" id="ARBA00023077"/>
    </source>
</evidence>
<dbReference type="SUPFAM" id="SSF49464">
    <property type="entry name" value="Carboxypeptidase regulatory domain-like"/>
    <property type="match status" value="1"/>
</dbReference>
<evidence type="ECO:0000259" key="10">
    <source>
        <dbReference type="Pfam" id="PF00593"/>
    </source>
</evidence>
<keyword evidence="4 8" id="KW-0812">Transmembrane</keyword>
<protein>
    <submittedName>
        <fullName evidence="12">TonB-dependent receptor</fullName>
    </submittedName>
</protein>
<feature type="domain" description="TonB-dependent receptor-like beta-barrel" evidence="10">
    <location>
        <begin position="521"/>
        <end position="1108"/>
    </location>
</feature>
<keyword evidence="3 8" id="KW-1134">Transmembrane beta strand</keyword>
<keyword evidence="5 9" id="KW-0798">TonB box</keyword>
<dbReference type="InterPro" id="IPR023996">
    <property type="entry name" value="TonB-dep_OMP_SusC/RagA"/>
</dbReference>
<evidence type="ECO:0000313" key="12">
    <source>
        <dbReference type="EMBL" id="MBO0930234.1"/>
    </source>
</evidence>
<dbReference type="InterPro" id="IPR039426">
    <property type="entry name" value="TonB-dep_rcpt-like"/>
</dbReference>
<accession>A0A939JWQ3</accession>
<dbReference type="RefSeq" id="WP_207334202.1">
    <property type="nucleotide sequence ID" value="NZ_JAFMYU010000003.1"/>
</dbReference>
<keyword evidence="7 8" id="KW-0998">Cell outer membrane</keyword>
<sequence>MKTNIHRRLSCGLFSLVLFGQTTGFCQETASTRHRLERPSAGRQRPLSDALADLERKHKVFFTYESRLVRNKLVSADLPQTSNLDETLRRLLQPVSLRSERVSDKYYSILPDHTRPTTELPQRLTDGGVSSLRTTGTFGFAERDVAAMAVAADRLVQTVTGSVIDENGGPLVGVSVIERGTSNGTTTNDQGRFSLSVAGPQSVLVFSFIGYVRQELEVGSRTTFDLKLAPDTKALSEVVVVGYGTQRRASVTGAVDQVGQQAIEGRPVTNMSQALQGVSPNLIVQQGSGEPGAPLNINIRGISTLGNNSPLVIVDGIPGSLDVLNPSDIETISVLKDAGSAAIYGSRSANGVILITTKKGSKTGRTTVTYNGTYGAQTPTLLRKPVEAWEYAMLKNEALVNSGLPPQFAPDQIAAFQQRGSYPWFLTEILKDQAPQQNHNLSVSGGNAQTTYHVSAGFLNQNSLFKGPDYGLKRYNYRMNLTHQIDKVKFTGILSYARNEIKEHAFNTDVLVVDAARMPRTYPITDSLGRYVLSPILSESNPLGRLEQGGYRKYDNDNVYGNVSAEWEVVKGFRLRGIFGGELNSNHQYEFRRAVNYLPYVGGTDNTATVKDQNSKSLFTNLQLIANYDASFGKSNVSALIGYSNEGYSIDVNGIFKKDVDNDLGTDISRTIIQPISYNTNQPVSFDGNIKTSTNALSSVFGRLNYSFADKYIAEVNFRYDGSSRFAKANRWGFFPSAALAWRITEEDFARGFRDQFGDWKLRTSYGVLGNQNVGDFQYQSTYFNYANAYAFNNAGVAGTGITLANSNITWERAQTFNLGLDASVWRNRVTFSLDYFNKLTKDILITPSVPGLYGGSVPNYNAAQVRNEGWEVAATLRQTTGQVRHTLTLNLADSKNKVVSVDGKTNINYIGELAVILREGLPVRSYYGYQSNGYLQNLEQIQTEPRHSFVSQSDLRPGDVRYKDQNGDGVIDEADRVVLGNPFPRYTYGITYNVGWKGFDVNVFVQGVGQRSLFLRGEAVEAFHGPYQDAIFKHQTDYWTPTNPNATYPRLTLGGASRNNWGVGSDRFLQDAAYARLKNLQIGYTLPGRLTSKLGVSRFRIYYTGQNLITLTRMQVGIDPEATEFDNSLNSTRGNVNSGRVYPNPKFNGLGVDISF</sequence>
<dbReference type="Proteomes" id="UP000664795">
    <property type="component" value="Unassembled WGS sequence"/>
</dbReference>
<comment type="similarity">
    <text evidence="8 9">Belongs to the TonB-dependent receptor family.</text>
</comment>
<dbReference type="FunFam" id="2.170.130.10:FF:000003">
    <property type="entry name" value="SusC/RagA family TonB-linked outer membrane protein"/>
    <property type="match status" value="1"/>
</dbReference>
<keyword evidence="13" id="KW-1185">Reference proteome</keyword>
<evidence type="ECO:0000256" key="8">
    <source>
        <dbReference type="PROSITE-ProRule" id="PRU01360"/>
    </source>
</evidence>
<evidence type="ECO:0000256" key="2">
    <source>
        <dbReference type="ARBA" id="ARBA00022448"/>
    </source>
</evidence>
<dbReference type="Gene3D" id="2.170.130.10">
    <property type="entry name" value="TonB-dependent receptor, plug domain"/>
    <property type="match status" value="1"/>
</dbReference>
<evidence type="ECO:0000256" key="6">
    <source>
        <dbReference type="ARBA" id="ARBA00023136"/>
    </source>
</evidence>
<proteinExistence type="inferred from homology"/>
<dbReference type="InterPro" id="IPR012910">
    <property type="entry name" value="Plug_dom"/>
</dbReference>
<dbReference type="AlphaFoldDB" id="A0A939JWQ3"/>
<dbReference type="InterPro" id="IPR023997">
    <property type="entry name" value="TonB-dep_OMP_SusC/RagA_CS"/>
</dbReference>
<dbReference type="Gene3D" id="2.40.170.20">
    <property type="entry name" value="TonB-dependent receptor, beta-barrel domain"/>
    <property type="match status" value="1"/>
</dbReference>
<keyword evidence="2 8" id="KW-0813">Transport</keyword>
<evidence type="ECO:0000256" key="3">
    <source>
        <dbReference type="ARBA" id="ARBA00022452"/>
    </source>
</evidence>
<evidence type="ECO:0000256" key="7">
    <source>
        <dbReference type="ARBA" id="ARBA00023237"/>
    </source>
</evidence>
<dbReference type="EMBL" id="JAFMYU010000003">
    <property type="protein sequence ID" value="MBO0930234.1"/>
    <property type="molecule type" value="Genomic_DNA"/>
</dbReference>
<evidence type="ECO:0000256" key="1">
    <source>
        <dbReference type="ARBA" id="ARBA00004571"/>
    </source>
</evidence>
<gene>
    <name evidence="12" type="ORF">J2I48_04470</name>
</gene>
<dbReference type="InterPro" id="IPR036942">
    <property type="entry name" value="Beta-barrel_TonB_sf"/>
</dbReference>
<dbReference type="NCBIfam" id="TIGR04056">
    <property type="entry name" value="OMP_RagA_SusC"/>
    <property type="match status" value="1"/>
</dbReference>
<name>A0A939JWQ3_9BACT</name>
<dbReference type="Pfam" id="PF13715">
    <property type="entry name" value="CarbopepD_reg_2"/>
    <property type="match status" value="1"/>
</dbReference>
<organism evidence="12 13">
    <name type="scientific">Fibrella aquatilis</name>
    <dbReference type="NCBI Taxonomy" id="2817059"/>
    <lineage>
        <taxon>Bacteria</taxon>
        <taxon>Pseudomonadati</taxon>
        <taxon>Bacteroidota</taxon>
        <taxon>Cytophagia</taxon>
        <taxon>Cytophagales</taxon>
        <taxon>Spirosomataceae</taxon>
        <taxon>Fibrella</taxon>
    </lineage>
</organism>
<comment type="subcellular location">
    <subcellularLocation>
        <location evidence="1 8">Cell outer membrane</location>
        <topology evidence="1 8">Multi-pass membrane protein</topology>
    </subcellularLocation>
</comment>
<dbReference type="SUPFAM" id="SSF56935">
    <property type="entry name" value="Porins"/>
    <property type="match status" value="1"/>
</dbReference>
<dbReference type="Pfam" id="PF00593">
    <property type="entry name" value="TonB_dep_Rec_b-barrel"/>
    <property type="match status" value="1"/>
</dbReference>
<keyword evidence="12" id="KW-0675">Receptor</keyword>
<comment type="caution">
    <text evidence="12">The sequence shown here is derived from an EMBL/GenBank/DDBJ whole genome shotgun (WGS) entry which is preliminary data.</text>
</comment>
<dbReference type="Gene3D" id="2.60.40.1120">
    <property type="entry name" value="Carboxypeptidase-like, regulatory domain"/>
    <property type="match status" value="1"/>
</dbReference>
<dbReference type="PROSITE" id="PS52016">
    <property type="entry name" value="TONB_DEPENDENT_REC_3"/>
    <property type="match status" value="1"/>
</dbReference>
<dbReference type="InterPro" id="IPR008969">
    <property type="entry name" value="CarboxyPept-like_regulatory"/>
</dbReference>
<dbReference type="GO" id="GO:0009279">
    <property type="term" value="C:cell outer membrane"/>
    <property type="evidence" value="ECO:0007669"/>
    <property type="project" value="UniProtKB-SubCell"/>
</dbReference>
<dbReference type="InterPro" id="IPR037066">
    <property type="entry name" value="Plug_dom_sf"/>
</dbReference>